<evidence type="ECO:0000313" key="2">
    <source>
        <dbReference type="Proteomes" id="UP001148629"/>
    </source>
</evidence>
<protein>
    <submittedName>
        <fullName evidence="1">Uncharacterized protein</fullName>
    </submittedName>
</protein>
<sequence length="321" mass="34621">MWRSIEGRIQLLTNAKATGSAGAGNNSFFSDMSLQQQTGLIPNNRVQCQGPLTGNPDSGSEKGGDLQAAGVPIGSAPTEPEPWPRAFGPSGPLELSAWALGADPWNLSKGPPNLTTSGVPLKVGGVLSMPHHTLRIPGYYALMAHAVVDPAPSTCRTTHVQFQFQFEQFQSPSLLSHLIPLLWSSTSITPEPDSSLRSVLLPIDVRLSTTKSLTSILPLAWTIPDFLAYPSALLVVGSQSPLARPREGQNVASIGSPFNRCLDYIPQRTRTWKQVKHNQESNNTNGYSLWVLVAGLKLSSTPADVSRRVPVFDVTFAYTRS</sequence>
<name>A0ACC1RIW9_9HYPO</name>
<gene>
    <name evidence="1" type="ORF">NM208_g13847</name>
</gene>
<evidence type="ECO:0000313" key="1">
    <source>
        <dbReference type="EMBL" id="KAJ3520124.1"/>
    </source>
</evidence>
<dbReference type="Proteomes" id="UP001148629">
    <property type="component" value="Unassembled WGS sequence"/>
</dbReference>
<comment type="caution">
    <text evidence="1">The sequence shown here is derived from an EMBL/GenBank/DDBJ whole genome shotgun (WGS) entry which is preliminary data.</text>
</comment>
<organism evidence="1 2">
    <name type="scientific">Fusarium decemcellulare</name>
    <dbReference type="NCBI Taxonomy" id="57161"/>
    <lineage>
        <taxon>Eukaryota</taxon>
        <taxon>Fungi</taxon>
        <taxon>Dikarya</taxon>
        <taxon>Ascomycota</taxon>
        <taxon>Pezizomycotina</taxon>
        <taxon>Sordariomycetes</taxon>
        <taxon>Hypocreomycetidae</taxon>
        <taxon>Hypocreales</taxon>
        <taxon>Nectriaceae</taxon>
        <taxon>Fusarium</taxon>
        <taxon>Fusarium decemcellulare species complex</taxon>
    </lineage>
</organism>
<reference evidence="1" key="1">
    <citation type="submission" date="2022-08" db="EMBL/GenBank/DDBJ databases">
        <title>Genome Sequence of Fusarium decemcellulare.</title>
        <authorList>
            <person name="Buettner E."/>
        </authorList>
    </citation>
    <scope>NUCLEOTIDE SEQUENCE</scope>
    <source>
        <strain evidence="1">Babe19</strain>
    </source>
</reference>
<accession>A0ACC1RIW9</accession>
<proteinExistence type="predicted"/>
<dbReference type="EMBL" id="JANRMS010002977">
    <property type="protein sequence ID" value="KAJ3520124.1"/>
    <property type="molecule type" value="Genomic_DNA"/>
</dbReference>
<keyword evidence="2" id="KW-1185">Reference proteome</keyword>